<dbReference type="PIRSF" id="PIRSF005898">
    <property type="entry name" value="Phycobilisome_CpeC/CpcI"/>
    <property type="match status" value="1"/>
</dbReference>
<evidence type="ECO:0000256" key="5">
    <source>
        <dbReference type="ARBA" id="ARBA00023078"/>
    </source>
</evidence>
<evidence type="ECO:0000259" key="10">
    <source>
        <dbReference type="PROSITE" id="PS51445"/>
    </source>
</evidence>
<dbReference type="PROSITE" id="PS51445">
    <property type="entry name" value="PBS_LINKER"/>
    <property type="match status" value="1"/>
</dbReference>
<dbReference type="InterPro" id="IPR038255">
    <property type="entry name" value="PBS_linker_sf"/>
</dbReference>
<protein>
    <submittedName>
        <fullName evidence="11">Phycobilisome linker polypeptide</fullName>
    </submittedName>
</protein>
<dbReference type="InterPro" id="IPR001297">
    <property type="entry name" value="PBS_linker_dom"/>
</dbReference>
<dbReference type="InterPro" id="IPR016470">
    <property type="entry name" value="Phycobilisome"/>
</dbReference>
<keyword evidence="3" id="KW-0042">Antenna complex</keyword>
<keyword evidence="5" id="KW-0793">Thylakoid</keyword>
<keyword evidence="6" id="KW-0472">Membrane</keyword>
<keyword evidence="12" id="KW-1185">Reference proteome</keyword>
<evidence type="ECO:0000256" key="1">
    <source>
        <dbReference type="ARBA" id="ARBA00004445"/>
    </source>
</evidence>
<dbReference type="GO" id="GO:0015979">
    <property type="term" value="P:photosynthesis"/>
    <property type="evidence" value="ECO:0007669"/>
    <property type="project" value="UniProtKB-KW"/>
</dbReference>
<dbReference type="PANTHER" id="PTHR34011">
    <property type="entry name" value="PHYCOBILISOME 32.1 KDA LINKER POLYPEPTIDE, PHYCOCYANIN-ASSOCIATED, ROD 2-RELATED"/>
    <property type="match status" value="1"/>
</dbReference>
<feature type="domain" description="CpcD-like" evidence="9">
    <location>
        <begin position="240"/>
        <end position="292"/>
    </location>
</feature>
<organism evidence="11 12">
    <name type="scientific">Crinalium epipsammum PCC 9333</name>
    <dbReference type="NCBI Taxonomy" id="1173022"/>
    <lineage>
        <taxon>Bacteria</taxon>
        <taxon>Bacillati</taxon>
        <taxon>Cyanobacteriota</taxon>
        <taxon>Cyanophyceae</taxon>
        <taxon>Gomontiellales</taxon>
        <taxon>Gomontiellaceae</taxon>
        <taxon>Crinalium</taxon>
    </lineage>
</organism>
<dbReference type="AlphaFoldDB" id="K9VYX6"/>
<dbReference type="EMBL" id="CP003620">
    <property type="protein sequence ID" value="AFZ12697.1"/>
    <property type="molecule type" value="Genomic_DNA"/>
</dbReference>
<comment type="subcellular location">
    <subcellularLocation>
        <location evidence="1">Cellular thylakoid membrane</location>
        <topology evidence="1">Peripheral membrane protein</topology>
        <orientation evidence="1">Cytoplasmic side</orientation>
    </subcellularLocation>
</comment>
<evidence type="ECO:0000256" key="2">
    <source>
        <dbReference type="ARBA" id="ARBA00022531"/>
    </source>
</evidence>
<evidence type="ECO:0000256" key="6">
    <source>
        <dbReference type="ARBA" id="ARBA00023136"/>
    </source>
</evidence>
<comment type="similarity">
    <text evidence="7">Belongs to the phycobilisome linker protein family.</text>
</comment>
<keyword evidence="4 7" id="KW-0605">Phycobilisome</keyword>
<dbReference type="Pfam" id="PF01383">
    <property type="entry name" value="CpcD"/>
    <property type="match status" value="1"/>
</dbReference>
<evidence type="ECO:0000256" key="3">
    <source>
        <dbReference type="ARBA" id="ARBA00022549"/>
    </source>
</evidence>
<gene>
    <name evidence="11" type="ORF">Cri9333_1812</name>
</gene>
<dbReference type="GO" id="GO:0030089">
    <property type="term" value="C:phycobilisome"/>
    <property type="evidence" value="ECO:0007669"/>
    <property type="project" value="UniProtKB-UniRule"/>
</dbReference>
<dbReference type="Proteomes" id="UP000010472">
    <property type="component" value="Chromosome"/>
</dbReference>
<evidence type="ECO:0000256" key="7">
    <source>
        <dbReference type="PROSITE-ProRule" id="PRU00775"/>
    </source>
</evidence>
<accession>K9VYX6</accession>
<evidence type="ECO:0000313" key="12">
    <source>
        <dbReference type="Proteomes" id="UP000010472"/>
    </source>
</evidence>
<dbReference type="SMART" id="SM01094">
    <property type="entry name" value="CpcD"/>
    <property type="match status" value="1"/>
</dbReference>
<dbReference type="Pfam" id="PF00427">
    <property type="entry name" value="PBS_linker_poly"/>
    <property type="match status" value="1"/>
</dbReference>
<evidence type="ECO:0000313" key="11">
    <source>
        <dbReference type="EMBL" id="AFZ12697.1"/>
    </source>
</evidence>
<dbReference type="STRING" id="1173022.Cri9333_1812"/>
<feature type="compositionally biased region" description="Low complexity" evidence="8">
    <location>
        <begin position="208"/>
        <end position="224"/>
    </location>
</feature>
<feature type="region of interest" description="Disordered" evidence="8">
    <location>
        <begin position="205"/>
        <end position="235"/>
    </location>
</feature>
<evidence type="ECO:0000256" key="4">
    <source>
        <dbReference type="ARBA" id="ARBA00022738"/>
    </source>
</evidence>
<dbReference type="RefSeq" id="WP_015202814.1">
    <property type="nucleotide sequence ID" value="NC_019753.1"/>
</dbReference>
<dbReference type="PROSITE" id="PS51441">
    <property type="entry name" value="CPCD_LIKE"/>
    <property type="match status" value="1"/>
</dbReference>
<dbReference type="Gene3D" id="1.10.3130.20">
    <property type="entry name" value="Phycobilisome linker domain"/>
    <property type="match status" value="1"/>
</dbReference>
<name>K9VYX6_9CYAN</name>
<dbReference type="OrthoDB" id="420396at2"/>
<evidence type="ECO:0000256" key="8">
    <source>
        <dbReference type="SAM" id="MobiDB-lite"/>
    </source>
</evidence>
<dbReference type="HOGENOM" id="CLU_075505_0_0_3"/>
<dbReference type="PATRIC" id="fig|1173022.3.peg.1960"/>
<reference evidence="11 12" key="1">
    <citation type="submission" date="2012-06" db="EMBL/GenBank/DDBJ databases">
        <title>Finished chromosome of genome of Crinalium epipsammum PCC 9333.</title>
        <authorList>
            <consortium name="US DOE Joint Genome Institute"/>
            <person name="Gugger M."/>
            <person name="Coursin T."/>
            <person name="Rippka R."/>
            <person name="Tandeau De Marsac N."/>
            <person name="Huntemann M."/>
            <person name="Wei C.-L."/>
            <person name="Han J."/>
            <person name="Detter J.C."/>
            <person name="Han C."/>
            <person name="Tapia R."/>
            <person name="Davenport K."/>
            <person name="Daligault H."/>
            <person name="Erkkila T."/>
            <person name="Gu W."/>
            <person name="Munk A.C.C."/>
            <person name="Teshima H."/>
            <person name="Xu Y."/>
            <person name="Chain P."/>
            <person name="Chen A."/>
            <person name="Krypides N."/>
            <person name="Mavromatis K."/>
            <person name="Markowitz V."/>
            <person name="Szeto E."/>
            <person name="Ivanova N."/>
            <person name="Mikhailova N."/>
            <person name="Ovchinnikova G."/>
            <person name="Pagani I."/>
            <person name="Pati A."/>
            <person name="Goodwin L."/>
            <person name="Peters L."/>
            <person name="Pitluck S."/>
            <person name="Woyke T."/>
            <person name="Kerfeld C."/>
        </authorList>
    </citation>
    <scope>NUCLEOTIDE SEQUENCE [LARGE SCALE GENOMIC DNA]</scope>
    <source>
        <strain evidence="11 12">PCC 9333</strain>
    </source>
</reference>
<dbReference type="GO" id="GO:0031676">
    <property type="term" value="C:plasma membrane-derived thylakoid membrane"/>
    <property type="evidence" value="ECO:0007669"/>
    <property type="project" value="UniProtKB-SubCell"/>
</dbReference>
<proteinExistence type="inferred from homology"/>
<dbReference type="PANTHER" id="PTHR34011:SF6">
    <property type="entry name" value="PHYCOBILIPROTEIN APCE"/>
    <property type="match status" value="1"/>
</dbReference>
<dbReference type="eggNOG" id="COG0237">
    <property type="taxonomic scope" value="Bacteria"/>
</dbReference>
<dbReference type="InterPro" id="IPR008213">
    <property type="entry name" value="CpcD-like_dom"/>
</dbReference>
<dbReference type="KEGG" id="cep:Cri9333_1812"/>
<evidence type="ECO:0000259" key="9">
    <source>
        <dbReference type="PROSITE" id="PS51441"/>
    </source>
</evidence>
<keyword evidence="2" id="KW-0602">Photosynthesis</keyword>
<feature type="domain" description="PBS-linker" evidence="10">
    <location>
        <begin position="6"/>
        <end position="185"/>
    </location>
</feature>
<sequence length="292" mass="32815">MSGLVAANLQAAGRLGLSAFDASSKVELRPDWTEDDLQAVIKVAYRQVLGNDYIMKFERLTNAESQLRQGNITVRDFIRAIAKSELYKTKFLYRNSNTRFIELNYKHLLGRAPYDESEVNYHLNLYNDRGYDAEIDSYFDSVEYEANFGNNVVPYYQGFSVKPGVRTTGFTRMFRLYRGYANSDSSQVEGRSPHVFRELAKNQANNISQPSGSSGSWSHSGSASTDTPKQALGGSWGESGRIYRLEVAGIRQPGYPKVRRSNTAFLVPVEQMLSKMQEIQRVGGKIVNVTPA</sequence>